<keyword evidence="1" id="KW-0808">Transferase</keyword>
<organism evidence="1 2">
    <name type="scientific">Cardiobacterium hominis</name>
    <dbReference type="NCBI Taxonomy" id="2718"/>
    <lineage>
        <taxon>Bacteria</taxon>
        <taxon>Pseudomonadati</taxon>
        <taxon>Pseudomonadota</taxon>
        <taxon>Gammaproteobacteria</taxon>
        <taxon>Cardiobacteriales</taxon>
        <taxon>Cardiobacteriaceae</taxon>
        <taxon>Cardiobacterium</taxon>
    </lineage>
</organism>
<accession>A0A1C3H6D7</accession>
<gene>
    <name evidence="1" type="ORF">CHUV0807_2139</name>
</gene>
<dbReference type="RefSeq" id="WP_079541792.1">
    <property type="nucleotide sequence ID" value="NZ_CAUURN010000019.1"/>
</dbReference>
<evidence type="ECO:0000313" key="2">
    <source>
        <dbReference type="Proteomes" id="UP000190837"/>
    </source>
</evidence>
<dbReference type="AlphaFoldDB" id="A0A1C3H6D7"/>
<dbReference type="GO" id="GO:0032259">
    <property type="term" value="P:methylation"/>
    <property type="evidence" value="ECO:0007669"/>
    <property type="project" value="UniProtKB-KW"/>
</dbReference>
<dbReference type="Proteomes" id="UP000190837">
    <property type="component" value="Unassembled WGS sequence"/>
</dbReference>
<dbReference type="EMBL" id="FKLO01000073">
    <property type="protein sequence ID" value="SAM70070.1"/>
    <property type="molecule type" value="Genomic_DNA"/>
</dbReference>
<name>A0A1C3H6D7_9GAMM</name>
<evidence type="ECO:0000313" key="1">
    <source>
        <dbReference type="EMBL" id="SAM70070.1"/>
    </source>
</evidence>
<dbReference type="InterPro" id="IPR029063">
    <property type="entry name" value="SAM-dependent_MTases_sf"/>
</dbReference>
<dbReference type="CDD" id="cd02440">
    <property type="entry name" value="AdoMet_MTases"/>
    <property type="match status" value="1"/>
</dbReference>
<sequence length="196" mass="22199">MPPKNKLSRLVKETAGFSYEFIRHPKGVGSVIPSSRMLAKAMRRTAQKFGAPDSLIIEAGAGTGAITRELVAYFPAERLLINEVNPRLARRLRDRFPGNTIRRGRVEELDVWTHGAPKTIISSLPFRSLPPEVGAEIERVFFAALRENPENVLIQFTYGQKSPLTLPPDTDIRGERVTYAWLNFPPARIWIYRCQK</sequence>
<dbReference type="SUPFAM" id="SSF53335">
    <property type="entry name" value="S-adenosyl-L-methionine-dependent methyltransferases"/>
    <property type="match status" value="1"/>
</dbReference>
<dbReference type="Gene3D" id="3.40.50.150">
    <property type="entry name" value="Vaccinia Virus protein VP39"/>
    <property type="match status" value="1"/>
</dbReference>
<protein>
    <submittedName>
        <fullName evidence="1">Phospholipid N-methyltransferase</fullName>
    </submittedName>
</protein>
<reference evidence="2" key="1">
    <citation type="submission" date="2016-04" db="EMBL/GenBank/DDBJ databases">
        <authorList>
            <person name="Tagini F."/>
        </authorList>
    </citation>
    <scope>NUCLEOTIDE SEQUENCE [LARGE SCALE GENOMIC DNA]</scope>
    <source>
        <strain evidence="2">CHUV0807</strain>
    </source>
</reference>
<dbReference type="GO" id="GO:0008168">
    <property type="term" value="F:methyltransferase activity"/>
    <property type="evidence" value="ECO:0007669"/>
    <property type="project" value="UniProtKB-KW"/>
</dbReference>
<keyword evidence="1" id="KW-0489">Methyltransferase</keyword>
<proteinExistence type="predicted"/>